<evidence type="ECO:0000313" key="5">
    <source>
        <dbReference type="Proteomes" id="UP000182800"/>
    </source>
</evidence>
<dbReference type="GO" id="GO:0005525">
    <property type="term" value="F:GTP binding"/>
    <property type="evidence" value="ECO:0007669"/>
    <property type="project" value="InterPro"/>
</dbReference>
<dbReference type="Proteomes" id="UP000182800">
    <property type="component" value="Unassembled WGS sequence"/>
</dbReference>
<dbReference type="PANTHER" id="PTHR40072">
    <property type="entry name" value="MOLYBDOPTERIN-GUANINE DINUCLEOTIDE BIOSYNTHESIS ADAPTER PROTEIN-RELATED"/>
    <property type="match status" value="1"/>
</dbReference>
<reference evidence="3 5" key="2">
    <citation type="submission" date="2016-08" db="EMBL/GenBank/DDBJ databases">
        <authorList>
            <person name="Varghese N."/>
            <person name="Submissions Spin"/>
        </authorList>
    </citation>
    <scope>NUCLEOTIDE SEQUENCE [LARGE SCALE GENOMIC DNA]</scope>
    <source>
        <strain evidence="3 5">HL-109</strain>
    </source>
</reference>
<dbReference type="InterPro" id="IPR052539">
    <property type="entry name" value="MGD_biosynthesis_adapter"/>
</dbReference>
<feature type="domain" description="Molybdopterin-guanine dinucleotide biosynthesis protein B (MobB)" evidence="1">
    <location>
        <begin position="15"/>
        <end position="147"/>
    </location>
</feature>
<dbReference type="SUPFAM" id="SSF52540">
    <property type="entry name" value="P-loop containing nucleoside triphosphate hydrolases"/>
    <property type="match status" value="1"/>
</dbReference>
<evidence type="ECO:0000259" key="1">
    <source>
        <dbReference type="Pfam" id="PF03205"/>
    </source>
</evidence>
<comment type="caution">
    <text evidence="2">The sequence shown here is derived from an EMBL/GenBank/DDBJ whole genome shotgun (WGS) entry which is preliminary data.</text>
</comment>
<dbReference type="EMBL" id="LJSX01000008">
    <property type="protein sequence ID" value="KPQ11418.1"/>
    <property type="molecule type" value="Genomic_DNA"/>
</dbReference>
<gene>
    <name evidence="2" type="primary">mobB</name>
    <name evidence="3" type="ORF">GA0071312_2905</name>
    <name evidence="2" type="ORF">HLUCCO17_07200</name>
</gene>
<name>A0A0N8KEI3_9HYPH</name>
<evidence type="ECO:0000313" key="4">
    <source>
        <dbReference type="Proteomes" id="UP000050497"/>
    </source>
</evidence>
<dbReference type="NCBIfam" id="TIGR00176">
    <property type="entry name" value="mobB"/>
    <property type="match status" value="1"/>
</dbReference>
<protein>
    <submittedName>
        <fullName evidence="3">Molybdopterin guanine dinucleotide biosynthesis accessory protein MobB</fullName>
    </submittedName>
    <submittedName>
        <fullName evidence="2">Molybdopterin-guanine dinucleotide biosynthesis protein MobB</fullName>
    </submittedName>
</protein>
<organism evidence="2 4">
    <name type="scientific">Saliniramus fredricksonii</name>
    <dbReference type="NCBI Taxonomy" id="1653334"/>
    <lineage>
        <taxon>Bacteria</taxon>
        <taxon>Pseudomonadati</taxon>
        <taxon>Pseudomonadota</taxon>
        <taxon>Alphaproteobacteria</taxon>
        <taxon>Hyphomicrobiales</taxon>
        <taxon>Salinarimonadaceae</taxon>
        <taxon>Saliniramus</taxon>
    </lineage>
</organism>
<dbReference type="EMBL" id="FMBM01000002">
    <property type="protein sequence ID" value="SCC81932.1"/>
    <property type="molecule type" value="Genomic_DNA"/>
</dbReference>
<dbReference type="InterPro" id="IPR004435">
    <property type="entry name" value="MobB_dom"/>
</dbReference>
<dbReference type="CDD" id="cd03116">
    <property type="entry name" value="MobB"/>
    <property type="match status" value="1"/>
</dbReference>
<sequence>MIDPKTGIAGQRLYGVTGWKNAGKTGLVERLVADITGRGYSVSTIKHAHHNVDIDEKGRDTYRHREAGAREVVLASANRWALMHELRGVSEPALAEIVTKLAPVDLVIVEGYKRESHPKIEAYRHAGGGARGLLAHELPTIRAIASDTPLDDIALPVFDLDDTAAISDFVLAECGLA</sequence>
<keyword evidence="5" id="KW-1185">Reference proteome</keyword>
<dbReference type="Pfam" id="PF03205">
    <property type="entry name" value="MobB"/>
    <property type="match status" value="1"/>
</dbReference>
<dbReference type="Gene3D" id="3.40.50.300">
    <property type="entry name" value="P-loop containing nucleotide triphosphate hydrolases"/>
    <property type="match status" value="1"/>
</dbReference>
<accession>A0A0N8KEI3</accession>
<dbReference type="STRING" id="1653334.GA0071312_2905"/>
<evidence type="ECO:0000313" key="3">
    <source>
        <dbReference type="EMBL" id="SCC81932.1"/>
    </source>
</evidence>
<proteinExistence type="predicted"/>
<dbReference type="Proteomes" id="UP000050497">
    <property type="component" value="Unassembled WGS sequence"/>
</dbReference>
<dbReference type="OrthoDB" id="9804758at2"/>
<dbReference type="AlphaFoldDB" id="A0A0N8KEI3"/>
<evidence type="ECO:0000313" key="2">
    <source>
        <dbReference type="EMBL" id="KPQ11418.1"/>
    </source>
</evidence>
<dbReference type="RefSeq" id="WP_074445525.1">
    <property type="nucleotide sequence ID" value="NZ_FMBM01000002.1"/>
</dbReference>
<dbReference type="InterPro" id="IPR027417">
    <property type="entry name" value="P-loop_NTPase"/>
</dbReference>
<dbReference type="PATRIC" id="fig|1653334.4.peg.2516"/>
<dbReference type="PANTHER" id="PTHR40072:SF1">
    <property type="entry name" value="MOLYBDOPTERIN-GUANINE DINUCLEOTIDE BIOSYNTHESIS ADAPTER PROTEIN"/>
    <property type="match status" value="1"/>
</dbReference>
<reference evidence="2 4" key="1">
    <citation type="submission" date="2015-09" db="EMBL/GenBank/DDBJ databases">
        <title>Identification and resolution of microdiversity through metagenomic sequencing of parallel consortia.</title>
        <authorList>
            <person name="Nelson W.C."/>
            <person name="Romine M.F."/>
            <person name="Lindemann S.R."/>
        </authorList>
    </citation>
    <scope>NUCLEOTIDE SEQUENCE [LARGE SCALE GENOMIC DNA]</scope>
    <source>
        <strain evidence="2">HL-109</strain>
    </source>
</reference>
<dbReference type="GO" id="GO:0006777">
    <property type="term" value="P:Mo-molybdopterin cofactor biosynthetic process"/>
    <property type="evidence" value="ECO:0007669"/>
    <property type="project" value="InterPro"/>
</dbReference>